<gene>
    <name evidence="9" type="ORF">Nepgr_000031</name>
</gene>
<proteinExistence type="inferred from homology"/>
<organism evidence="9 10">
    <name type="scientific">Nepenthes gracilis</name>
    <name type="common">Slender pitcher plant</name>
    <dbReference type="NCBI Taxonomy" id="150966"/>
    <lineage>
        <taxon>Eukaryota</taxon>
        <taxon>Viridiplantae</taxon>
        <taxon>Streptophyta</taxon>
        <taxon>Embryophyta</taxon>
        <taxon>Tracheophyta</taxon>
        <taxon>Spermatophyta</taxon>
        <taxon>Magnoliopsida</taxon>
        <taxon>eudicotyledons</taxon>
        <taxon>Gunneridae</taxon>
        <taxon>Pentapetalae</taxon>
        <taxon>Caryophyllales</taxon>
        <taxon>Nepenthaceae</taxon>
        <taxon>Nepenthes</taxon>
    </lineage>
</organism>
<evidence type="ECO:0000256" key="2">
    <source>
        <dbReference type="ARBA" id="ARBA00022729"/>
    </source>
</evidence>
<evidence type="ECO:0000256" key="5">
    <source>
        <dbReference type="ARBA" id="ARBA00023295"/>
    </source>
</evidence>
<dbReference type="InterPro" id="IPR012946">
    <property type="entry name" value="X8"/>
</dbReference>
<dbReference type="GO" id="GO:0004553">
    <property type="term" value="F:hydrolase activity, hydrolyzing O-glycosyl compounds"/>
    <property type="evidence" value="ECO:0007669"/>
    <property type="project" value="InterPro"/>
</dbReference>
<name>A0AAD3P5R5_NEPGR</name>
<dbReference type="EMBL" id="BSYO01000001">
    <property type="protein sequence ID" value="GMG98191.1"/>
    <property type="molecule type" value="Genomic_DNA"/>
</dbReference>
<protein>
    <recommendedName>
        <fullName evidence="8">X8 domain-containing protein</fullName>
    </recommendedName>
</protein>
<evidence type="ECO:0000256" key="1">
    <source>
        <dbReference type="ARBA" id="ARBA00008773"/>
    </source>
</evidence>
<evidence type="ECO:0000256" key="6">
    <source>
        <dbReference type="RuleBase" id="RU004335"/>
    </source>
</evidence>
<keyword evidence="4" id="KW-1015">Disulfide bond</keyword>
<dbReference type="InterPro" id="IPR044965">
    <property type="entry name" value="Glyco_hydro_17_plant"/>
</dbReference>
<dbReference type="Gene3D" id="3.20.20.80">
    <property type="entry name" value="Glycosidases"/>
    <property type="match status" value="1"/>
</dbReference>
<dbReference type="Pfam" id="PF00332">
    <property type="entry name" value="Glyco_hydro_17"/>
    <property type="match status" value="1"/>
</dbReference>
<evidence type="ECO:0000256" key="4">
    <source>
        <dbReference type="ARBA" id="ARBA00023157"/>
    </source>
</evidence>
<dbReference type="Proteomes" id="UP001279734">
    <property type="component" value="Unassembled WGS sequence"/>
</dbReference>
<dbReference type="SUPFAM" id="SSF51445">
    <property type="entry name" value="(Trans)glycosidases"/>
    <property type="match status" value="1"/>
</dbReference>
<evidence type="ECO:0000313" key="10">
    <source>
        <dbReference type="Proteomes" id="UP001279734"/>
    </source>
</evidence>
<evidence type="ECO:0000256" key="3">
    <source>
        <dbReference type="ARBA" id="ARBA00022801"/>
    </source>
</evidence>
<keyword evidence="5" id="KW-0326">Glycosidase</keyword>
<keyword evidence="10" id="KW-1185">Reference proteome</keyword>
<evidence type="ECO:0000259" key="8">
    <source>
        <dbReference type="SMART" id="SM00768"/>
    </source>
</evidence>
<dbReference type="InterPro" id="IPR000490">
    <property type="entry name" value="Glyco_hydro_17"/>
</dbReference>
<dbReference type="FunFam" id="3.20.20.80:FF:000008">
    <property type="entry name" value="Glucan endo-1,3-beta-glucosidase 5"/>
    <property type="match status" value="1"/>
</dbReference>
<evidence type="ECO:0000256" key="7">
    <source>
        <dbReference type="SAM" id="SignalP"/>
    </source>
</evidence>
<dbReference type="Gene3D" id="1.20.58.1040">
    <property type="match status" value="1"/>
</dbReference>
<accession>A0AAD3P5R5</accession>
<feature type="signal peptide" evidence="7">
    <location>
        <begin position="1"/>
        <end position="27"/>
    </location>
</feature>
<evidence type="ECO:0000313" key="9">
    <source>
        <dbReference type="EMBL" id="GMG98191.1"/>
    </source>
</evidence>
<comment type="similarity">
    <text evidence="1 6">Belongs to the glycosyl hydrolase 17 family.</text>
</comment>
<dbReference type="SMART" id="SM00768">
    <property type="entry name" value="X8"/>
    <property type="match status" value="1"/>
</dbReference>
<feature type="chain" id="PRO_5042049728" description="X8 domain-containing protein" evidence="7">
    <location>
        <begin position="28"/>
        <end position="493"/>
    </location>
</feature>
<dbReference type="InterPro" id="IPR017853">
    <property type="entry name" value="GH"/>
</dbReference>
<dbReference type="AlphaFoldDB" id="A0AAD3P5R5"/>
<keyword evidence="2 7" id="KW-0732">Signal</keyword>
<dbReference type="Pfam" id="PF07983">
    <property type="entry name" value="X8"/>
    <property type="match status" value="1"/>
</dbReference>
<keyword evidence="3" id="KW-0378">Hydrolase</keyword>
<comment type="caution">
    <text evidence="9">The sequence shown here is derived from an EMBL/GenBank/DDBJ whole genome shotgun (WGS) entry which is preliminary data.</text>
</comment>
<reference evidence="9" key="1">
    <citation type="submission" date="2023-05" db="EMBL/GenBank/DDBJ databases">
        <title>Nepenthes gracilis genome sequencing.</title>
        <authorList>
            <person name="Fukushima K."/>
        </authorList>
    </citation>
    <scope>NUCLEOTIDE SEQUENCE</scope>
    <source>
        <strain evidence="9">SING2019-196</strain>
    </source>
</reference>
<feature type="domain" description="X8" evidence="8">
    <location>
        <begin position="373"/>
        <end position="456"/>
    </location>
</feature>
<dbReference type="GO" id="GO:0005975">
    <property type="term" value="P:carbohydrate metabolic process"/>
    <property type="evidence" value="ECO:0007669"/>
    <property type="project" value="InterPro"/>
</dbReference>
<dbReference type="PANTHER" id="PTHR32227">
    <property type="entry name" value="GLUCAN ENDO-1,3-BETA-GLUCOSIDASE BG1-RELATED-RELATED"/>
    <property type="match status" value="1"/>
</dbReference>
<sequence>MAQNQCLILASALAILSWISSPSRVTSVGVNWGGNASHPLPAPKVVELLKANNISKVKLSDTNPEALESLSGSNIDVIAGIPNSLLKSLNSSFKAAKSWVHDNVARYVSSDGSRVRIEYIAVGDEPFLQSYGGQYIPFVVGAAANIQTALIKANLADKVKVVIPCSYDAFQSESGLPSKGHFRPDLNKTMAQLLTFITKHNSPFFASLSPFHLLHQNKNISLDFSLFKKATAHPLNDSHRFYNNSFDLSYDTLITALSSVGFPIIDVVIGQIGWPTDGAVDATTSNAEKFMAGLLNHLRSRSGTPLRPQESPKEIYILSLLDEDQRSVASGGFERHWGLFTFDGQAKYNVPLVGEGSRKSLLNAQNVDYLSARWCVVDNSKDLGNSVVRALEACSSADCSPLLSPGGSCSNLSWPANISYAFNCYYQQHDQSADSCDFGGLGLITTVDPSVDQCRFFVQIRTSYSVCLKGWSLTYWIVLSTSLASIYLSRFAH</sequence>